<dbReference type="FunFam" id="1.25.40.1040:FF:000003">
    <property type="entry name" value="N-terminal acetyltransferase A, auxiliary subunit"/>
    <property type="match status" value="1"/>
</dbReference>
<dbReference type="SMART" id="SM00028">
    <property type="entry name" value="TPR"/>
    <property type="match status" value="4"/>
</dbReference>
<dbReference type="PANTHER" id="PTHR22767">
    <property type="entry name" value="N-TERMINAL ACETYLTRANSFERASE-RELATED"/>
    <property type="match status" value="1"/>
</dbReference>
<feature type="region of interest" description="Disordered" evidence="4">
    <location>
        <begin position="603"/>
        <end position="657"/>
    </location>
</feature>
<sequence length="851" mass="96339">MPQPLSSKERSLFAQVVKNYESKQFKKGLKAADQILRKVPNHGDTQAMKALIINSQGHSEEAFALAKVALTSDMKSHVCWHVYGLLYRSAKNFEEAIKAYKFALKLEPESQQIQRDLALLQMQMRDYQGYLQSRHAILQARSGLRQNWTALAIAQHLAGNLSDAERTLWTYEETLRSPPPRGDIEHSEAVLYKNTIIAEMGETERALEHLDAVSKSNLDRTSVMELRAQYLLKLGRKEEAERAYRELLGRNAEYRLYYEGLEGALDIDRTDAKSLWQVYREYAESNPRGDAARRIPLDFLEGDDFREAADQYLQRMLHKGVPSTFANIKTLYKNTQKRDVIQDLVEGYANATHAPLANGSAEKQVNGETSNGKASPFESSALYFLAQHYNYHLSRDLTKAMDAINRAIKLSPDSVDFHMTKARTWKHHGNPQKASGTMEKARSLDERDRYINTKAAKYQLRNNENDAALKTMSKFTRNETAGGALGDLHDMQCMWYITEDGEAYVRQNRLGMALKRFTSIYNIFDIWQEDQFDFHSFSLRKGQIRAYVDMVRWEDHLREHPFFSRVAIAAVKAYVLLHDNPQLAHGPLPNGVNGSADLDSLENSERKKVMKKARKDQQKQGKLDAEKKDAQRTSKAGLGADGEPKKEDPDPEGTGLVQTAEPLKDAMKFLTPLLEFGPKNIEAQNVGFEVFFRRKKYLLALRCLLAAYSLNPSDPTTHEQTIRLRNTLSTLPSPLPAQVSEVINAELAILIANDVTDLPAHNASFLEKHSSSAPHILAGLRARQRLDPKTVEQNRKDLQEMLGLDSATLDDAVTGLELLKEWNSPSAAKVAYLAHARQRWPEATVFGPVQE</sequence>
<evidence type="ECO:0000313" key="5">
    <source>
        <dbReference type="EMBL" id="SLM37430.1"/>
    </source>
</evidence>
<dbReference type="Proteomes" id="UP000192927">
    <property type="component" value="Unassembled WGS sequence"/>
</dbReference>
<feature type="compositionally biased region" description="Basic and acidic residues" evidence="4">
    <location>
        <begin position="615"/>
        <end position="632"/>
    </location>
</feature>
<dbReference type="Pfam" id="PF12569">
    <property type="entry name" value="NatA_aux_su"/>
    <property type="match status" value="1"/>
</dbReference>
<dbReference type="GO" id="GO:0016740">
    <property type="term" value="F:transferase activity"/>
    <property type="evidence" value="ECO:0007669"/>
    <property type="project" value="UniProtKB-KW"/>
</dbReference>
<dbReference type="GO" id="GO:0031415">
    <property type="term" value="C:NatA complex"/>
    <property type="evidence" value="ECO:0007669"/>
    <property type="project" value="TreeGrafter"/>
</dbReference>
<dbReference type="Gene3D" id="1.25.40.1010">
    <property type="match status" value="1"/>
</dbReference>
<keyword evidence="1" id="KW-0677">Repeat</keyword>
<keyword evidence="6" id="KW-1185">Reference proteome</keyword>
<keyword evidence="2 3" id="KW-0802">TPR repeat</keyword>
<organism evidence="5 6">
    <name type="scientific">Lasallia pustulata</name>
    <dbReference type="NCBI Taxonomy" id="136370"/>
    <lineage>
        <taxon>Eukaryota</taxon>
        <taxon>Fungi</taxon>
        <taxon>Dikarya</taxon>
        <taxon>Ascomycota</taxon>
        <taxon>Pezizomycotina</taxon>
        <taxon>Lecanoromycetes</taxon>
        <taxon>OSLEUM clade</taxon>
        <taxon>Umbilicariomycetidae</taxon>
        <taxon>Umbilicariales</taxon>
        <taxon>Umbilicariaceae</taxon>
        <taxon>Lasallia</taxon>
    </lineage>
</organism>
<dbReference type="InterPro" id="IPR019734">
    <property type="entry name" value="TPR_rpt"/>
</dbReference>
<evidence type="ECO:0000256" key="2">
    <source>
        <dbReference type="ARBA" id="ARBA00022803"/>
    </source>
</evidence>
<dbReference type="Gene3D" id="1.25.40.1040">
    <property type="match status" value="1"/>
</dbReference>
<evidence type="ECO:0000313" key="6">
    <source>
        <dbReference type="Proteomes" id="UP000192927"/>
    </source>
</evidence>
<proteinExistence type="predicted"/>
<evidence type="ECO:0000256" key="1">
    <source>
        <dbReference type="ARBA" id="ARBA00022737"/>
    </source>
</evidence>
<dbReference type="AlphaFoldDB" id="A0A1W5D341"/>
<dbReference type="PANTHER" id="PTHR22767:SF2">
    <property type="entry name" value="N(ALPHA)-ACETYLTRANSFERASE 15_16, ISOFORM A"/>
    <property type="match status" value="1"/>
</dbReference>
<dbReference type="SUPFAM" id="SSF48452">
    <property type="entry name" value="TPR-like"/>
    <property type="match status" value="2"/>
</dbReference>
<dbReference type="EMBL" id="FWEW01001596">
    <property type="protein sequence ID" value="SLM37430.1"/>
    <property type="molecule type" value="Genomic_DNA"/>
</dbReference>
<evidence type="ECO:0000256" key="3">
    <source>
        <dbReference type="PROSITE-ProRule" id="PRU00339"/>
    </source>
</evidence>
<accession>A0A1W5D341</accession>
<reference evidence="6" key="1">
    <citation type="submission" date="2017-03" db="EMBL/GenBank/DDBJ databases">
        <authorList>
            <person name="Sharma R."/>
            <person name="Thines M."/>
        </authorList>
    </citation>
    <scope>NUCLEOTIDE SEQUENCE [LARGE SCALE GENOMIC DNA]</scope>
</reference>
<dbReference type="PIRSF" id="PIRSF000422">
    <property type="entry name" value="N-terminal-AcTrfase-A_aux_su"/>
    <property type="match status" value="1"/>
</dbReference>
<evidence type="ECO:0000256" key="4">
    <source>
        <dbReference type="SAM" id="MobiDB-lite"/>
    </source>
</evidence>
<keyword evidence="5" id="KW-0808">Transferase</keyword>
<dbReference type="InterPro" id="IPR011990">
    <property type="entry name" value="TPR-like_helical_dom_sf"/>
</dbReference>
<protein>
    <submittedName>
        <fullName evidence="5">N-terminal acetyltransferase catalytic subunit</fullName>
    </submittedName>
</protein>
<dbReference type="PROSITE" id="PS50005">
    <property type="entry name" value="TPR"/>
    <property type="match status" value="1"/>
</dbReference>
<dbReference type="Pfam" id="PF13181">
    <property type="entry name" value="TPR_8"/>
    <property type="match status" value="1"/>
</dbReference>
<name>A0A1W5D341_9LECA</name>
<feature type="repeat" description="TPR" evidence="3">
    <location>
        <begin position="77"/>
        <end position="110"/>
    </location>
</feature>
<dbReference type="InterPro" id="IPR021183">
    <property type="entry name" value="NatA_aux_su"/>
</dbReference>
<dbReference type="FunFam" id="1.25.40.1010:FF:000002">
    <property type="entry name" value="N-terminal acetyltransferase catalytic subunit (NAT1)"/>
    <property type="match status" value="1"/>
</dbReference>